<dbReference type="AlphaFoldDB" id="A0A2H0U8N2"/>
<reference evidence="3" key="1">
    <citation type="submission" date="2017-09" db="EMBL/GenBank/DDBJ databases">
        <title>Depth-based differentiation of microbial function through sediment-hosted aquifers and enrichment of novel symbionts in the deep terrestrial subsurface.</title>
        <authorList>
            <person name="Probst A.J."/>
            <person name="Ladd B."/>
            <person name="Jarett J.K."/>
            <person name="Geller-Mcgrath D.E."/>
            <person name="Sieber C.M.K."/>
            <person name="Emerson J.B."/>
            <person name="Anantharaman K."/>
            <person name="Thomas B.C."/>
            <person name="Malmstrom R."/>
            <person name="Stieglmeier M."/>
            <person name="Klingl A."/>
            <person name="Woyke T."/>
            <person name="Ryan C.M."/>
            <person name="Banfield J.F."/>
        </authorList>
    </citation>
    <scope>NUCLEOTIDE SEQUENCE [LARGE SCALE GENOMIC DNA]</scope>
</reference>
<organism evidence="2 3">
    <name type="scientific">Candidatus Kaiserbacteria bacterium CG10_big_fil_rev_8_21_14_0_10_59_10</name>
    <dbReference type="NCBI Taxonomy" id="1974612"/>
    <lineage>
        <taxon>Bacteria</taxon>
        <taxon>Candidatus Kaiseribacteriota</taxon>
    </lineage>
</organism>
<evidence type="ECO:0000259" key="1">
    <source>
        <dbReference type="Pfam" id="PF07995"/>
    </source>
</evidence>
<sequence length="376" mass="40323">MSSKMLLVAALLVLGAVVLLFLAGRTPEPTRALPAFNGGTASTENETPVPDVEVIADNLEIPWDVAFLPEGGYLVTERAGRLIHIAADGSRRALPIEGVRTGGEGGLLGIALHPAFADNRLLYLYLTATAPSGTVNRVERFRFESGTLSDRTVIIDDIPGASYHDGGRIAFGPDQHLYITTGDAGRRTLSQERNSLAGKILRVRADGGVAPGNPYGTAVYSWGHRNPQGLAWDEAGRLWSTEHGRSGALSGFDEINLIERGANYGWPEIEGDERRAGMRAPILHSGARTTWAPASAAILGNSLFFGGLRGETLYEAVLEGERVVELREHFAGSFGRIRTVRVGPDGFLYITTSNLDGRGTPRAGDDKLMRINPASL</sequence>
<dbReference type="InterPro" id="IPR011042">
    <property type="entry name" value="6-blade_b-propeller_TolB-like"/>
</dbReference>
<comment type="caution">
    <text evidence="2">The sequence shown here is derived from an EMBL/GenBank/DDBJ whole genome shotgun (WGS) entry which is preliminary data.</text>
</comment>
<evidence type="ECO:0000313" key="3">
    <source>
        <dbReference type="Proteomes" id="UP000231379"/>
    </source>
</evidence>
<dbReference type="Proteomes" id="UP000231379">
    <property type="component" value="Unassembled WGS sequence"/>
</dbReference>
<name>A0A2H0U8N2_9BACT</name>
<dbReference type="PANTHER" id="PTHR19328">
    <property type="entry name" value="HEDGEHOG-INTERACTING PROTEIN"/>
    <property type="match status" value="1"/>
</dbReference>
<evidence type="ECO:0000313" key="2">
    <source>
        <dbReference type="EMBL" id="PIR82767.1"/>
    </source>
</evidence>
<dbReference type="PANTHER" id="PTHR19328:SF13">
    <property type="entry name" value="HIPL1 PROTEIN"/>
    <property type="match status" value="1"/>
</dbReference>
<proteinExistence type="predicted"/>
<dbReference type="SUPFAM" id="SSF50952">
    <property type="entry name" value="Soluble quinoprotein glucose dehydrogenase"/>
    <property type="match status" value="1"/>
</dbReference>
<accession>A0A2H0U8N2</accession>
<gene>
    <name evidence="2" type="ORF">COU20_00350</name>
</gene>
<dbReference type="InterPro" id="IPR012938">
    <property type="entry name" value="Glc/Sorbosone_DH"/>
</dbReference>
<dbReference type="InterPro" id="IPR011041">
    <property type="entry name" value="Quinoprot_gluc/sorb_DH_b-prop"/>
</dbReference>
<dbReference type="Gene3D" id="2.120.10.30">
    <property type="entry name" value="TolB, C-terminal domain"/>
    <property type="match status" value="1"/>
</dbReference>
<feature type="domain" description="Glucose/Sorbosone dehydrogenase" evidence="1">
    <location>
        <begin position="59"/>
        <end position="358"/>
    </location>
</feature>
<dbReference type="EMBL" id="PFBM01000005">
    <property type="protein sequence ID" value="PIR82767.1"/>
    <property type="molecule type" value="Genomic_DNA"/>
</dbReference>
<protein>
    <submittedName>
        <fullName evidence="2">Glucose sorbosone dehydrogenase</fullName>
    </submittedName>
</protein>
<dbReference type="Pfam" id="PF07995">
    <property type="entry name" value="GSDH"/>
    <property type="match status" value="1"/>
</dbReference>